<evidence type="ECO:0000256" key="6">
    <source>
        <dbReference type="SAM" id="Phobius"/>
    </source>
</evidence>
<keyword evidence="2" id="KW-1003">Cell membrane</keyword>
<dbReference type="Proteomes" id="UP000315751">
    <property type="component" value="Unassembled WGS sequence"/>
</dbReference>
<dbReference type="PROSITE" id="PS50111">
    <property type="entry name" value="CHEMOTAXIS_TRANSDUC_2"/>
    <property type="match status" value="1"/>
</dbReference>
<comment type="subcellular location">
    <subcellularLocation>
        <location evidence="1">Cell inner membrane</location>
        <topology evidence="1">Multi-pass membrane protein</topology>
    </subcellularLocation>
</comment>
<evidence type="ECO:0000259" key="9">
    <source>
        <dbReference type="PROSITE" id="PS50885"/>
    </source>
</evidence>
<dbReference type="InterPro" id="IPR004089">
    <property type="entry name" value="MCPsignal_dom"/>
</dbReference>
<name>A0A560H7E5_9PROT</name>
<evidence type="ECO:0000256" key="4">
    <source>
        <dbReference type="ARBA" id="ARBA00029447"/>
    </source>
</evidence>
<organism evidence="10 11">
    <name type="scientific">Nitrospirillum amazonense</name>
    <dbReference type="NCBI Taxonomy" id="28077"/>
    <lineage>
        <taxon>Bacteria</taxon>
        <taxon>Pseudomonadati</taxon>
        <taxon>Pseudomonadota</taxon>
        <taxon>Alphaproteobacteria</taxon>
        <taxon>Rhodospirillales</taxon>
        <taxon>Azospirillaceae</taxon>
        <taxon>Nitrospirillum</taxon>
    </lineage>
</organism>
<keyword evidence="6" id="KW-0472">Membrane</keyword>
<dbReference type="SMART" id="SM00304">
    <property type="entry name" value="HAMP"/>
    <property type="match status" value="1"/>
</dbReference>
<evidence type="ECO:0000313" key="11">
    <source>
        <dbReference type="Proteomes" id="UP000315751"/>
    </source>
</evidence>
<dbReference type="AlphaFoldDB" id="A0A560H7E5"/>
<comment type="caution">
    <text evidence="10">The sequence shown here is derived from an EMBL/GenBank/DDBJ whole genome shotgun (WGS) entry which is preliminary data.</text>
</comment>
<dbReference type="Pfam" id="PF00015">
    <property type="entry name" value="MCPsignal"/>
    <property type="match status" value="1"/>
</dbReference>
<evidence type="ECO:0000256" key="2">
    <source>
        <dbReference type="ARBA" id="ARBA00022519"/>
    </source>
</evidence>
<feature type="transmembrane region" description="Helical" evidence="6">
    <location>
        <begin position="195"/>
        <end position="212"/>
    </location>
</feature>
<dbReference type="PANTHER" id="PTHR32089:SF112">
    <property type="entry name" value="LYSOZYME-LIKE PROTEIN-RELATED"/>
    <property type="match status" value="1"/>
</dbReference>
<dbReference type="PRINTS" id="PR00260">
    <property type="entry name" value="CHEMTRNSDUCR"/>
</dbReference>
<dbReference type="SUPFAM" id="SSF58104">
    <property type="entry name" value="Methyl-accepting chemotaxis protein (MCP) signaling domain"/>
    <property type="match status" value="1"/>
</dbReference>
<evidence type="ECO:0000256" key="5">
    <source>
        <dbReference type="PROSITE-ProRule" id="PRU00284"/>
    </source>
</evidence>
<dbReference type="CDD" id="cd06225">
    <property type="entry name" value="HAMP"/>
    <property type="match status" value="1"/>
</dbReference>
<evidence type="ECO:0000256" key="1">
    <source>
        <dbReference type="ARBA" id="ARBA00004429"/>
    </source>
</evidence>
<dbReference type="PANTHER" id="PTHR32089">
    <property type="entry name" value="METHYL-ACCEPTING CHEMOTAXIS PROTEIN MCPB"/>
    <property type="match status" value="1"/>
</dbReference>
<dbReference type="Gene3D" id="1.10.287.950">
    <property type="entry name" value="Methyl-accepting chemotaxis protein"/>
    <property type="match status" value="1"/>
</dbReference>
<feature type="domain" description="HAMP" evidence="9">
    <location>
        <begin position="215"/>
        <end position="268"/>
    </location>
</feature>
<feature type="transmembrane region" description="Helical" evidence="6">
    <location>
        <begin position="12"/>
        <end position="29"/>
    </location>
</feature>
<keyword evidence="11" id="KW-1185">Reference proteome</keyword>
<feature type="domain" description="T-SNARE coiled-coil homology" evidence="8">
    <location>
        <begin position="461"/>
        <end position="523"/>
    </location>
</feature>
<dbReference type="SMART" id="SM00283">
    <property type="entry name" value="MA"/>
    <property type="match status" value="1"/>
</dbReference>
<comment type="similarity">
    <text evidence="4">Belongs to the methyl-accepting chemotaxis (MCP) protein family.</text>
</comment>
<dbReference type="GO" id="GO:0007165">
    <property type="term" value="P:signal transduction"/>
    <property type="evidence" value="ECO:0007669"/>
    <property type="project" value="UniProtKB-KW"/>
</dbReference>
<evidence type="ECO:0000256" key="3">
    <source>
        <dbReference type="ARBA" id="ARBA00023224"/>
    </source>
</evidence>
<dbReference type="Gene3D" id="6.10.340.10">
    <property type="match status" value="1"/>
</dbReference>
<dbReference type="PROSITE" id="PS50192">
    <property type="entry name" value="T_SNARE"/>
    <property type="match status" value="1"/>
</dbReference>
<dbReference type="InterPro" id="IPR003660">
    <property type="entry name" value="HAMP_dom"/>
</dbReference>
<dbReference type="GO" id="GO:0004888">
    <property type="term" value="F:transmembrane signaling receptor activity"/>
    <property type="evidence" value="ECO:0007669"/>
    <property type="project" value="InterPro"/>
</dbReference>
<dbReference type="EMBL" id="VITR01000007">
    <property type="protein sequence ID" value="TWB41749.1"/>
    <property type="molecule type" value="Genomic_DNA"/>
</dbReference>
<sequence length="565" mass="59764">MALENLRISNKINIIVGLFSIAFLASVGISSMRMQKIDDDYSDLVARVDRSVVAGARANRNLSTYLAYTYQLAFETTDEGNAQAKALVEESQKKYGAFMEEVRQRLPEMADDFKVIDAEAKAAFTACAPVIDLAAKTATAEESQKAAGEIKARCAPLITQATKNLSAFNDKASAYAQKVSDELSDRTDTTIRTQIILAILSIAVILALALWISRAAITRPLNVLRAAMEALATGDFSTEVTGQARKDEVGLMARSVQVFKTNGLEVLRLREEQELQKEIAAQEQKRVLNQMADAFEAKVMAVVQAVTVSSGELQDTAKTMSSSASESTVRSTTVAAAAEQASANVQTVAAASEELTSSIIEISRQVTDSARIASTASEEAARTNALVTNLAEAANRIGQVVKLITDIASQTNLLALNATIEAARAGDAGKGFSVVANEVKSLANQTAKATDEIGEQVTSIQEETRRTVAAIGEIATTIERLGAISTGISSAVEEQGAATQEISRNVQEAAQGTQQVSENISAVSESATVTGAAATQVLASASELAGLSVQLRQEVQDFLATVRAA</sequence>
<dbReference type="Pfam" id="PF00672">
    <property type="entry name" value="HAMP"/>
    <property type="match status" value="1"/>
</dbReference>
<proteinExistence type="inferred from homology"/>
<dbReference type="GO" id="GO:0005886">
    <property type="term" value="C:plasma membrane"/>
    <property type="evidence" value="ECO:0007669"/>
    <property type="project" value="UniProtKB-SubCell"/>
</dbReference>
<dbReference type="PROSITE" id="PS50885">
    <property type="entry name" value="HAMP"/>
    <property type="match status" value="1"/>
</dbReference>
<dbReference type="InterPro" id="IPR004090">
    <property type="entry name" value="Chemotax_Me-accpt_rcpt"/>
</dbReference>
<keyword evidence="6" id="KW-1133">Transmembrane helix</keyword>
<dbReference type="GO" id="GO:0006935">
    <property type="term" value="P:chemotaxis"/>
    <property type="evidence" value="ECO:0007669"/>
    <property type="project" value="InterPro"/>
</dbReference>
<protein>
    <submittedName>
        <fullName evidence="10">Methyl-accepting chemotaxis protein</fullName>
    </submittedName>
</protein>
<evidence type="ECO:0000259" key="7">
    <source>
        <dbReference type="PROSITE" id="PS50111"/>
    </source>
</evidence>
<keyword evidence="6" id="KW-0812">Transmembrane</keyword>
<feature type="domain" description="Methyl-accepting transducer" evidence="7">
    <location>
        <begin position="302"/>
        <end position="535"/>
    </location>
</feature>
<dbReference type="InterPro" id="IPR000727">
    <property type="entry name" value="T_SNARE_dom"/>
</dbReference>
<accession>A0A560H7E5</accession>
<keyword evidence="3 5" id="KW-0807">Transducer</keyword>
<reference evidence="10 11" key="1">
    <citation type="submission" date="2019-06" db="EMBL/GenBank/DDBJ databases">
        <title>Genomic Encyclopedia of Type Strains, Phase IV (KMG-V): Genome sequencing to study the core and pangenomes of soil and plant-associated prokaryotes.</title>
        <authorList>
            <person name="Whitman W."/>
        </authorList>
    </citation>
    <scope>NUCLEOTIDE SEQUENCE [LARGE SCALE GENOMIC DNA]</scope>
    <source>
        <strain evidence="10 11">BR 11622</strain>
    </source>
</reference>
<keyword evidence="2" id="KW-0997">Cell inner membrane</keyword>
<dbReference type="RefSeq" id="WP_186455794.1">
    <property type="nucleotide sequence ID" value="NZ_VITR01000007.1"/>
</dbReference>
<evidence type="ECO:0000313" key="10">
    <source>
        <dbReference type="EMBL" id="TWB41749.1"/>
    </source>
</evidence>
<evidence type="ECO:0000259" key="8">
    <source>
        <dbReference type="PROSITE" id="PS50192"/>
    </source>
</evidence>
<gene>
    <name evidence="10" type="ORF">FBZ90_107120</name>
</gene>